<keyword evidence="3" id="KW-1185">Reference proteome</keyword>
<feature type="signal peptide" evidence="1">
    <location>
        <begin position="1"/>
        <end position="25"/>
    </location>
</feature>
<organism evidence="2 3">
    <name type="scientific">Phytophthora palmivora</name>
    <dbReference type="NCBI Taxonomy" id="4796"/>
    <lineage>
        <taxon>Eukaryota</taxon>
        <taxon>Sar</taxon>
        <taxon>Stramenopiles</taxon>
        <taxon>Oomycota</taxon>
        <taxon>Peronosporomycetes</taxon>
        <taxon>Peronosporales</taxon>
        <taxon>Peronosporaceae</taxon>
        <taxon>Phytophthora</taxon>
    </lineage>
</organism>
<dbReference type="OrthoDB" id="116496at2759"/>
<dbReference type="EMBL" id="NCKW01015483">
    <property type="protein sequence ID" value="POM62904.1"/>
    <property type="molecule type" value="Genomic_DNA"/>
</dbReference>
<evidence type="ECO:0000256" key="1">
    <source>
        <dbReference type="SAM" id="SignalP"/>
    </source>
</evidence>
<evidence type="ECO:0000313" key="2">
    <source>
        <dbReference type="EMBL" id="POM62904.1"/>
    </source>
</evidence>
<protein>
    <recommendedName>
        <fullName evidence="4">Secreted RxLR effector peptide protein</fullName>
    </recommendedName>
</protein>
<evidence type="ECO:0000313" key="3">
    <source>
        <dbReference type="Proteomes" id="UP000237271"/>
    </source>
</evidence>
<keyword evidence="1" id="KW-0732">Signal</keyword>
<feature type="chain" id="PRO_5015128758" description="Secreted RxLR effector peptide protein" evidence="1">
    <location>
        <begin position="26"/>
        <end position="287"/>
    </location>
</feature>
<accession>A0A2P4XBH8</accession>
<name>A0A2P4XBH8_9STRA</name>
<evidence type="ECO:0008006" key="4">
    <source>
        <dbReference type="Google" id="ProtNLM"/>
    </source>
</evidence>
<reference evidence="2 3" key="1">
    <citation type="journal article" date="2017" name="Genome Biol. Evol.">
        <title>Phytophthora megakarya and P. palmivora, closely related causal agents of cacao black pod rot, underwent increases in genome sizes and gene numbers by different mechanisms.</title>
        <authorList>
            <person name="Ali S.S."/>
            <person name="Shao J."/>
            <person name="Lary D.J."/>
            <person name="Kronmiller B."/>
            <person name="Shen D."/>
            <person name="Strem M.D."/>
            <person name="Amoako-Attah I."/>
            <person name="Akrofi A.Y."/>
            <person name="Begoude B.A."/>
            <person name="Ten Hoopen G.M."/>
            <person name="Coulibaly K."/>
            <person name="Kebe B.I."/>
            <person name="Melnick R.L."/>
            <person name="Guiltinan M.J."/>
            <person name="Tyler B.M."/>
            <person name="Meinhardt L.W."/>
            <person name="Bailey B.A."/>
        </authorList>
    </citation>
    <scope>NUCLEOTIDE SEQUENCE [LARGE SCALE GENOMIC DNA]</scope>
    <source>
        <strain evidence="3">sbr112.9</strain>
    </source>
</reference>
<comment type="caution">
    <text evidence="2">The sequence shown here is derived from an EMBL/GenBank/DDBJ whole genome shotgun (WGS) entry which is preliminary data.</text>
</comment>
<dbReference type="Proteomes" id="UP000237271">
    <property type="component" value="Unassembled WGS sequence"/>
</dbReference>
<gene>
    <name evidence="2" type="ORF">PHPALM_27884</name>
</gene>
<proteinExistence type="predicted"/>
<sequence>MMRLTFSLVLLVATFVAVSIDFSNAESAFFVHKSDNGFRGLRVSDNVHEERGAESLAKVVPGLMGGDDAVAKLSKVLSKSDSTLKGADDEVARMSIFLKKANAGEGVGFTDDELIKVAEALAVTQKNARFSDDHMLKLSQAIVDAKKAAEAARNSDDEVAKISAIFAKANSKATDGAKYTDDEVVELGKAFAAIQRSAGFGDEQMKVLAKMFAQAKQATTSTDESVVKLSQELVELAQKDKKSWSTLQKVLLSILGVSVGGAVIVMTVKLATKDSTSPTTVTSSGSS</sequence>
<dbReference type="AlphaFoldDB" id="A0A2P4XBH8"/>